<accession>A0ABR9J758</accession>
<evidence type="ECO:0000256" key="4">
    <source>
        <dbReference type="ARBA" id="ARBA00022475"/>
    </source>
</evidence>
<dbReference type="PANTHER" id="PTHR34702">
    <property type="entry name" value="NA(+)/H(+) ANTIPORTER SUBUNIT F1"/>
    <property type="match status" value="1"/>
</dbReference>
<evidence type="ECO:0000256" key="2">
    <source>
        <dbReference type="ARBA" id="ARBA00009212"/>
    </source>
</evidence>
<reference evidence="10 11" key="1">
    <citation type="submission" date="2020-10" db="EMBL/GenBank/DDBJ databases">
        <title>Sequencing the genomes of 1000 actinobacteria strains.</title>
        <authorList>
            <person name="Klenk H.-P."/>
        </authorList>
    </citation>
    <scope>NUCLEOTIDE SEQUENCE [LARGE SCALE GENOMIC DNA]</scope>
    <source>
        <strain evidence="10 11">DSM 15474</strain>
    </source>
</reference>
<comment type="caution">
    <text evidence="10">The sequence shown here is derived from an EMBL/GenBank/DDBJ whole genome shotgun (WGS) entry which is preliminary data.</text>
</comment>
<keyword evidence="11" id="KW-1185">Reference proteome</keyword>
<keyword evidence="5 9" id="KW-0812">Transmembrane</keyword>
<evidence type="ECO:0000256" key="1">
    <source>
        <dbReference type="ARBA" id="ARBA00004651"/>
    </source>
</evidence>
<dbReference type="EMBL" id="JADBEE010000001">
    <property type="protein sequence ID" value="MBE1514679.1"/>
    <property type="molecule type" value="Genomic_DNA"/>
</dbReference>
<proteinExistence type="inferred from homology"/>
<dbReference type="PANTHER" id="PTHR34702:SF1">
    <property type="entry name" value="NA(+)_H(+) ANTIPORTER SUBUNIT F"/>
    <property type="match status" value="1"/>
</dbReference>
<feature type="transmembrane region" description="Helical" evidence="9">
    <location>
        <begin position="37"/>
        <end position="54"/>
    </location>
</feature>
<dbReference type="Proteomes" id="UP000636579">
    <property type="component" value="Unassembled WGS sequence"/>
</dbReference>
<evidence type="ECO:0000313" key="10">
    <source>
        <dbReference type="EMBL" id="MBE1514679.1"/>
    </source>
</evidence>
<evidence type="ECO:0000256" key="5">
    <source>
        <dbReference type="ARBA" id="ARBA00022692"/>
    </source>
</evidence>
<sequence>MLEIAVHITQVLLALGAAGTVYRIYKGPSVLDRVISLDVMLIIVASMMIVDMVINDHQDFILFVVVTAVIGFLGSVAIARYVVVRSPEEIVPDAPEHDPVPFPPSVPDRTSAEGEPETPHQPISTPVMPGVGPPEDESTSWFSALARSGFTPKRREDPMPPEQDSQEPPELDSPEPESKPDSKPSTQQEDRDA</sequence>
<feature type="compositionally biased region" description="Basic and acidic residues" evidence="8">
    <location>
        <begin position="176"/>
        <end position="193"/>
    </location>
</feature>
<dbReference type="Pfam" id="PF04066">
    <property type="entry name" value="MrpF_PhaF"/>
    <property type="match status" value="1"/>
</dbReference>
<comment type="similarity">
    <text evidence="2">Belongs to the CPA3 antiporters (TC 2.A.63) subunit F family.</text>
</comment>
<keyword evidence="4" id="KW-1003">Cell membrane</keyword>
<feature type="transmembrane region" description="Helical" evidence="9">
    <location>
        <begin position="6"/>
        <end position="25"/>
    </location>
</feature>
<keyword evidence="7 9" id="KW-0472">Membrane</keyword>
<evidence type="ECO:0000256" key="3">
    <source>
        <dbReference type="ARBA" id="ARBA00022448"/>
    </source>
</evidence>
<comment type="subcellular location">
    <subcellularLocation>
        <location evidence="1">Cell membrane</location>
        <topology evidence="1">Multi-pass membrane protein</topology>
    </subcellularLocation>
</comment>
<keyword evidence="3" id="KW-0813">Transport</keyword>
<evidence type="ECO:0000256" key="6">
    <source>
        <dbReference type="ARBA" id="ARBA00022989"/>
    </source>
</evidence>
<gene>
    <name evidence="10" type="ORF">H4W26_001434</name>
</gene>
<evidence type="ECO:0000256" key="8">
    <source>
        <dbReference type="SAM" id="MobiDB-lite"/>
    </source>
</evidence>
<feature type="compositionally biased region" description="Acidic residues" evidence="8">
    <location>
        <begin position="164"/>
        <end position="175"/>
    </location>
</feature>
<organism evidence="10 11">
    <name type="scientific">Nesterenkonia halotolerans</name>
    <dbReference type="NCBI Taxonomy" id="225325"/>
    <lineage>
        <taxon>Bacteria</taxon>
        <taxon>Bacillati</taxon>
        <taxon>Actinomycetota</taxon>
        <taxon>Actinomycetes</taxon>
        <taxon>Micrococcales</taxon>
        <taxon>Micrococcaceae</taxon>
        <taxon>Nesterenkonia</taxon>
    </lineage>
</organism>
<dbReference type="InterPro" id="IPR007208">
    <property type="entry name" value="MrpF/PhaF-like"/>
</dbReference>
<feature type="transmembrane region" description="Helical" evidence="9">
    <location>
        <begin position="60"/>
        <end position="83"/>
    </location>
</feature>
<evidence type="ECO:0000256" key="7">
    <source>
        <dbReference type="ARBA" id="ARBA00023136"/>
    </source>
</evidence>
<evidence type="ECO:0000256" key="9">
    <source>
        <dbReference type="SAM" id="Phobius"/>
    </source>
</evidence>
<name>A0ABR9J758_9MICC</name>
<protein>
    <submittedName>
        <fullName evidence="10">Multicomponent Na+:H+ antiporter subunit F</fullName>
    </submittedName>
</protein>
<feature type="region of interest" description="Disordered" evidence="8">
    <location>
        <begin position="92"/>
        <end position="193"/>
    </location>
</feature>
<keyword evidence="6 9" id="KW-1133">Transmembrane helix</keyword>
<dbReference type="RefSeq" id="WP_192591400.1">
    <property type="nucleotide sequence ID" value="NZ_JADBEE010000001.1"/>
</dbReference>
<evidence type="ECO:0000313" key="11">
    <source>
        <dbReference type="Proteomes" id="UP000636579"/>
    </source>
</evidence>